<gene>
    <name evidence="1" type="ORF">QNO04_29940</name>
</gene>
<organism evidence="1 2">
    <name type="scientific">Streptomyces lusitanus</name>
    <dbReference type="NCBI Taxonomy" id="68232"/>
    <lineage>
        <taxon>Bacteria</taxon>
        <taxon>Bacillati</taxon>
        <taxon>Actinomycetota</taxon>
        <taxon>Actinomycetes</taxon>
        <taxon>Kitasatosporales</taxon>
        <taxon>Streptomycetaceae</taxon>
        <taxon>Streptomyces</taxon>
    </lineage>
</organism>
<evidence type="ECO:0000313" key="2">
    <source>
        <dbReference type="Proteomes" id="UP001249760"/>
    </source>
</evidence>
<dbReference type="InterPro" id="IPR036890">
    <property type="entry name" value="HATPase_C_sf"/>
</dbReference>
<evidence type="ECO:0000313" key="1">
    <source>
        <dbReference type="EMBL" id="MDT6987674.1"/>
    </source>
</evidence>
<accession>A0ABU3K0D7</accession>
<dbReference type="Gene3D" id="3.30.565.10">
    <property type="entry name" value="Histidine kinase-like ATPase, C-terminal domain"/>
    <property type="match status" value="1"/>
</dbReference>
<dbReference type="Proteomes" id="UP001249760">
    <property type="component" value="Unassembled WGS sequence"/>
</dbReference>
<protein>
    <recommendedName>
        <fullName evidence="3">Regulatory protein</fullName>
    </recommendedName>
</protein>
<evidence type="ECO:0008006" key="3">
    <source>
        <dbReference type="Google" id="ProtNLM"/>
    </source>
</evidence>
<dbReference type="EMBL" id="JASKMA010000033">
    <property type="protein sequence ID" value="MDT6987674.1"/>
    <property type="molecule type" value="Genomic_DNA"/>
</dbReference>
<reference evidence="1 2" key="1">
    <citation type="submission" date="2023-05" db="EMBL/GenBank/DDBJ databases">
        <title>Streptomyces fuscus sp. nov., a brown-black pigment producing actinomyces isolated from dry sand of Sea duck farm.</title>
        <authorList>
            <person name="Xie J."/>
            <person name="Shen N."/>
        </authorList>
    </citation>
    <scope>NUCLEOTIDE SEQUENCE [LARGE SCALE GENOMIC DNA]</scope>
    <source>
        <strain evidence="1 2">CGMCC 4.1745</strain>
    </source>
</reference>
<keyword evidence="2" id="KW-1185">Reference proteome</keyword>
<dbReference type="RefSeq" id="WP_394312114.1">
    <property type="nucleotide sequence ID" value="NZ_JASKMA010000033.1"/>
</dbReference>
<sequence>MSPRLSWDGSAMTIEVDDKDGSVCPPAIVPTAKSGGQGETGLSLVDRLSELWGTSSRPSGKTVYARVRLVTGAALFRAAVT</sequence>
<comment type="caution">
    <text evidence="1">The sequence shown here is derived from an EMBL/GenBank/DDBJ whole genome shotgun (WGS) entry which is preliminary data.</text>
</comment>
<proteinExistence type="predicted"/>
<name>A0ABU3K0D7_9ACTN</name>